<accession>A0A9X3MUP6</accession>
<comment type="similarity">
    <text evidence="1">Belongs to the ROK (NagC/XylR) family.</text>
</comment>
<dbReference type="AlphaFoldDB" id="A0A9X3MUP6"/>
<dbReference type="SUPFAM" id="SSF46785">
    <property type="entry name" value="Winged helix' DNA-binding domain"/>
    <property type="match status" value="1"/>
</dbReference>
<keyword evidence="3" id="KW-1185">Reference proteome</keyword>
<organism evidence="2 3">
    <name type="scientific">Solirubrobacter ginsenosidimutans</name>
    <dbReference type="NCBI Taxonomy" id="490573"/>
    <lineage>
        <taxon>Bacteria</taxon>
        <taxon>Bacillati</taxon>
        <taxon>Actinomycetota</taxon>
        <taxon>Thermoleophilia</taxon>
        <taxon>Solirubrobacterales</taxon>
        <taxon>Solirubrobacteraceae</taxon>
        <taxon>Solirubrobacter</taxon>
    </lineage>
</organism>
<sequence>MSAPDDLRARGLRAAVDALRRDGNLTRSELARRTGVSRPTIASIIEELDRRGLVVEYQDSTTARRAPGRPATLIRLHPSAGTALGISVEREELRVALVDLSLTVLADRSAQFALDTPAETLLELILDLAGEALADGPAERGALIGVGVGLPSPIDLETGDVDARILASWSGRPVRETLAERLGTRVMIENDANLEGLGELTLGAGRGMSGAVYVKVSWGIGGAILLGGELYRGAGGFAGEFAHIQVVEDGDACGCGRRGCLGTVASGHVLRELLEPAHGAPVSLQDIVRLAAAHDTGTLRVLKDSGRAIGSTLAGVCLALNPDAVIAGGELGGTEPFLEGLREGLHDHVLPLTAETTAVVPAQLGKHAGALGGAGLIVRSREALEHVVARL</sequence>
<dbReference type="InterPro" id="IPR043129">
    <property type="entry name" value="ATPase_NBD"/>
</dbReference>
<evidence type="ECO:0000256" key="1">
    <source>
        <dbReference type="ARBA" id="ARBA00006479"/>
    </source>
</evidence>
<dbReference type="PANTHER" id="PTHR18964:SF173">
    <property type="entry name" value="GLUCOKINASE"/>
    <property type="match status" value="1"/>
</dbReference>
<dbReference type="SUPFAM" id="SSF53067">
    <property type="entry name" value="Actin-like ATPase domain"/>
    <property type="match status" value="1"/>
</dbReference>
<dbReference type="InterPro" id="IPR036388">
    <property type="entry name" value="WH-like_DNA-bd_sf"/>
</dbReference>
<dbReference type="RefSeq" id="WP_270040830.1">
    <property type="nucleotide sequence ID" value="NZ_JAPDOD010000013.1"/>
</dbReference>
<evidence type="ECO:0000313" key="2">
    <source>
        <dbReference type="EMBL" id="MDA0161613.1"/>
    </source>
</evidence>
<reference evidence="2" key="1">
    <citation type="submission" date="2022-10" db="EMBL/GenBank/DDBJ databases">
        <title>The WGS of Solirubrobacter ginsenosidimutans DSM 21036.</title>
        <authorList>
            <person name="Jiang Z."/>
        </authorList>
    </citation>
    <scope>NUCLEOTIDE SEQUENCE</scope>
    <source>
        <strain evidence="2">DSM 21036</strain>
    </source>
</reference>
<evidence type="ECO:0000313" key="3">
    <source>
        <dbReference type="Proteomes" id="UP001149140"/>
    </source>
</evidence>
<protein>
    <submittedName>
        <fullName evidence="2">ROK family protein</fullName>
    </submittedName>
</protein>
<comment type="caution">
    <text evidence="2">The sequence shown here is derived from an EMBL/GenBank/DDBJ whole genome shotgun (WGS) entry which is preliminary data.</text>
</comment>
<dbReference type="EMBL" id="JAPDOD010000013">
    <property type="protein sequence ID" value="MDA0161613.1"/>
    <property type="molecule type" value="Genomic_DNA"/>
</dbReference>
<dbReference type="Pfam" id="PF00480">
    <property type="entry name" value="ROK"/>
    <property type="match status" value="1"/>
</dbReference>
<gene>
    <name evidence="2" type="ORF">OM076_15150</name>
</gene>
<dbReference type="Pfam" id="PF13412">
    <property type="entry name" value="HTH_24"/>
    <property type="match status" value="1"/>
</dbReference>
<dbReference type="InterPro" id="IPR000600">
    <property type="entry name" value="ROK"/>
</dbReference>
<proteinExistence type="inferred from homology"/>
<dbReference type="InterPro" id="IPR036390">
    <property type="entry name" value="WH_DNA-bd_sf"/>
</dbReference>
<dbReference type="PANTHER" id="PTHR18964">
    <property type="entry name" value="ROK (REPRESSOR, ORF, KINASE) FAMILY"/>
    <property type="match status" value="1"/>
</dbReference>
<name>A0A9X3MUP6_9ACTN</name>
<dbReference type="Gene3D" id="3.30.420.40">
    <property type="match status" value="2"/>
</dbReference>
<dbReference type="Proteomes" id="UP001149140">
    <property type="component" value="Unassembled WGS sequence"/>
</dbReference>
<dbReference type="Gene3D" id="1.10.10.10">
    <property type="entry name" value="Winged helix-like DNA-binding domain superfamily/Winged helix DNA-binding domain"/>
    <property type="match status" value="1"/>
</dbReference>